<evidence type="ECO:0000259" key="1">
    <source>
        <dbReference type="SMART" id="SM00470"/>
    </source>
</evidence>
<organism evidence="2">
    <name type="scientific">marine sediment metagenome</name>
    <dbReference type="NCBI Taxonomy" id="412755"/>
    <lineage>
        <taxon>unclassified sequences</taxon>
        <taxon>metagenomes</taxon>
        <taxon>ecological metagenomes</taxon>
    </lineage>
</organism>
<reference evidence="2" key="1">
    <citation type="journal article" date="2015" name="Nature">
        <title>Complex archaea that bridge the gap between prokaryotes and eukaryotes.</title>
        <authorList>
            <person name="Spang A."/>
            <person name="Saw J.H."/>
            <person name="Jorgensen S.L."/>
            <person name="Zaremba-Niedzwiedzka K."/>
            <person name="Martijn J."/>
            <person name="Lind A.E."/>
            <person name="van Eijk R."/>
            <person name="Schleper C."/>
            <person name="Guy L."/>
            <person name="Ettema T.J."/>
        </authorList>
    </citation>
    <scope>NUCLEOTIDE SEQUENCE</scope>
</reference>
<feature type="domain" description="ParB-like N-terminal" evidence="1">
    <location>
        <begin position="5"/>
        <end position="92"/>
    </location>
</feature>
<proteinExistence type="predicted"/>
<dbReference type="SUPFAM" id="SSF110849">
    <property type="entry name" value="ParB/Sulfiredoxin"/>
    <property type="match status" value="1"/>
</dbReference>
<sequence length="106" mass="12404">MKEVLIKYVEELQEVKDIRSTSQEAIGRYMEKYESGTSLPILVKEINRQKFILIDGHHRLEAKKKLKKNKIDIEVIEIEDKEIYSRAVEANVGHGVHLTKEEEKEV</sequence>
<dbReference type="Pfam" id="PF02195">
    <property type="entry name" value="ParB_N"/>
    <property type="match status" value="1"/>
</dbReference>
<dbReference type="InterPro" id="IPR036086">
    <property type="entry name" value="ParB/Sulfiredoxin_sf"/>
</dbReference>
<feature type="non-terminal residue" evidence="2">
    <location>
        <position position="106"/>
    </location>
</feature>
<name>A0A0F9HEV1_9ZZZZ</name>
<dbReference type="InterPro" id="IPR003115">
    <property type="entry name" value="ParB_N"/>
</dbReference>
<accession>A0A0F9HEV1</accession>
<dbReference type="CDD" id="cd16387">
    <property type="entry name" value="ParB_N_Srx"/>
    <property type="match status" value="1"/>
</dbReference>
<comment type="caution">
    <text evidence="2">The sequence shown here is derived from an EMBL/GenBank/DDBJ whole genome shotgun (WGS) entry which is preliminary data.</text>
</comment>
<dbReference type="SMART" id="SM00470">
    <property type="entry name" value="ParB"/>
    <property type="match status" value="1"/>
</dbReference>
<protein>
    <recommendedName>
        <fullName evidence="1">ParB-like N-terminal domain-containing protein</fullName>
    </recommendedName>
</protein>
<dbReference type="EMBL" id="LAZR01015334">
    <property type="protein sequence ID" value="KKM13647.1"/>
    <property type="molecule type" value="Genomic_DNA"/>
</dbReference>
<gene>
    <name evidence="2" type="ORF">LCGC14_1714240</name>
</gene>
<dbReference type="AlphaFoldDB" id="A0A0F9HEV1"/>
<evidence type="ECO:0000313" key="2">
    <source>
        <dbReference type="EMBL" id="KKM13647.1"/>
    </source>
</evidence>
<dbReference type="Gene3D" id="3.90.1530.10">
    <property type="entry name" value="Conserved hypothetical protein from pyrococcus furiosus pfu- 392566-001, ParB domain"/>
    <property type="match status" value="1"/>
</dbReference>